<proteinExistence type="predicted"/>
<name>A0AB35RQ22_9ENTR</name>
<dbReference type="Proteomes" id="UP001286589">
    <property type="component" value="Unassembled WGS sequence"/>
</dbReference>
<keyword evidence="3" id="KW-1185">Reference proteome</keyword>
<dbReference type="RefSeq" id="WP_229221065.1">
    <property type="nucleotide sequence ID" value="NZ_JAWJAC010000007.1"/>
</dbReference>
<evidence type="ECO:0000256" key="1">
    <source>
        <dbReference type="SAM" id="MobiDB-lite"/>
    </source>
</evidence>
<gene>
    <name evidence="2" type="ORF">R0H02_13155</name>
</gene>
<accession>A0AB35RQ22</accession>
<feature type="region of interest" description="Disordered" evidence="1">
    <location>
        <begin position="1"/>
        <end position="21"/>
    </location>
</feature>
<evidence type="ECO:0000313" key="2">
    <source>
        <dbReference type="EMBL" id="MDV2863407.1"/>
    </source>
</evidence>
<comment type="caution">
    <text evidence="2">The sequence shown here is derived from an EMBL/GenBank/DDBJ whole genome shotgun (WGS) entry which is preliminary data.</text>
</comment>
<reference evidence="2 3" key="1">
    <citation type="submission" date="2023-10" db="EMBL/GenBank/DDBJ databases">
        <title>Phytobacter spp. The emergence of a new genus of hospital-origin enterobacteria encoding carbapenemases in Argentina.</title>
        <authorList>
            <person name="Vay C."/>
            <person name="Almuzara M."/>
            <person name="Traglia G.M."/>
            <person name="Campos J."/>
        </authorList>
    </citation>
    <scope>NUCLEOTIDE SEQUENCE [LARGE SCALE GENOMIC DNA]</scope>
    <source>
        <strain evidence="2 3">CVMA36</strain>
    </source>
</reference>
<dbReference type="AlphaFoldDB" id="A0AB35RQ22"/>
<organism evidence="2 3">
    <name type="scientific">Phytobacter ursingii</name>
    <dbReference type="NCBI Taxonomy" id="1972431"/>
    <lineage>
        <taxon>Bacteria</taxon>
        <taxon>Pseudomonadati</taxon>
        <taxon>Pseudomonadota</taxon>
        <taxon>Gammaproteobacteria</taxon>
        <taxon>Enterobacterales</taxon>
        <taxon>Enterobacteriaceae</taxon>
        <taxon>Phytobacter</taxon>
    </lineage>
</organism>
<dbReference type="EMBL" id="JAWJAC010000007">
    <property type="protein sequence ID" value="MDV2863407.1"/>
    <property type="molecule type" value="Genomic_DNA"/>
</dbReference>
<sequence length="51" mass="5710">MSVTDYNDAADSADAQPPLATVAQPLHKAERVMMCHCTRHRHDKNRPPARV</sequence>
<protein>
    <submittedName>
        <fullName evidence="2">Uncharacterized protein</fullName>
    </submittedName>
</protein>
<evidence type="ECO:0000313" key="3">
    <source>
        <dbReference type="Proteomes" id="UP001286589"/>
    </source>
</evidence>